<evidence type="ECO:0000313" key="3">
    <source>
        <dbReference type="Proteomes" id="UP000198881"/>
    </source>
</evidence>
<accession>A0A1I7MP53</accession>
<dbReference type="AlphaFoldDB" id="A0A1I7MP53"/>
<feature type="transmembrane region" description="Helical" evidence="1">
    <location>
        <begin position="20"/>
        <end position="39"/>
    </location>
</feature>
<dbReference type="RefSeq" id="WP_091697997.1">
    <property type="nucleotide sequence ID" value="NZ_FPCG01000008.1"/>
</dbReference>
<feature type="transmembrane region" description="Helical" evidence="1">
    <location>
        <begin position="45"/>
        <end position="62"/>
    </location>
</feature>
<gene>
    <name evidence="2" type="ORF">SAMN04487966_10851</name>
</gene>
<keyword evidence="3" id="KW-1185">Reference proteome</keyword>
<dbReference type="Proteomes" id="UP000198881">
    <property type="component" value="Unassembled WGS sequence"/>
</dbReference>
<proteinExistence type="predicted"/>
<reference evidence="2 3" key="1">
    <citation type="submission" date="2016-10" db="EMBL/GenBank/DDBJ databases">
        <authorList>
            <person name="de Groot N.N."/>
        </authorList>
    </citation>
    <scope>NUCLEOTIDE SEQUENCE [LARGE SCALE GENOMIC DNA]</scope>
    <source>
        <strain evidence="2 3">CGMCC 1.7054</strain>
    </source>
</reference>
<dbReference type="EMBL" id="FPCG01000008">
    <property type="protein sequence ID" value="SFV23710.1"/>
    <property type="molecule type" value="Genomic_DNA"/>
</dbReference>
<dbReference type="STRING" id="574650.SAMN04487966_10851"/>
<keyword evidence="1" id="KW-0812">Transmembrane</keyword>
<sequence>MIENGRVKNHSGEGAFWGNLIAWAVSFIAFVASLYAMGFWSLESVWIPGVIAMVLAVVAFIIPKEILGRGDSVDEERIHARHTAVQHHSH</sequence>
<organism evidence="2 3">
    <name type="scientific">Micrococcus terreus</name>
    <dbReference type="NCBI Taxonomy" id="574650"/>
    <lineage>
        <taxon>Bacteria</taxon>
        <taxon>Bacillati</taxon>
        <taxon>Actinomycetota</taxon>
        <taxon>Actinomycetes</taxon>
        <taxon>Micrococcales</taxon>
        <taxon>Micrococcaceae</taxon>
        <taxon>Micrococcus</taxon>
    </lineage>
</organism>
<name>A0A1I7MP53_9MICC</name>
<keyword evidence="1" id="KW-0472">Membrane</keyword>
<protein>
    <submittedName>
        <fullName evidence="2">Uncharacterized protein</fullName>
    </submittedName>
</protein>
<evidence type="ECO:0000256" key="1">
    <source>
        <dbReference type="SAM" id="Phobius"/>
    </source>
</evidence>
<keyword evidence="1" id="KW-1133">Transmembrane helix</keyword>
<dbReference type="OrthoDB" id="4965490at2"/>
<evidence type="ECO:0000313" key="2">
    <source>
        <dbReference type="EMBL" id="SFV23710.1"/>
    </source>
</evidence>